<dbReference type="Proteomes" id="UP000285326">
    <property type="component" value="Unassembled WGS sequence"/>
</dbReference>
<evidence type="ECO:0000313" key="2">
    <source>
        <dbReference type="Proteomes" id="UP000285326"/>
    </source>
</evidence>
<comment type="caution">
    <text evidence="1">The sequence shown here is derived from an EMBL/GenBank/DDBJ whole genome shotgun (WGS) entry which is preliminary data.</text>
</comment>
<reference evidence="1 2" key="1">
    <citation type="journal article" date="2018" name="BMC Genomics">
        <title>Comparative genome analyses reveal sequence features reflecting distinct modes of host-adaptation between dicot and monocot powdery mildew.</title>
        <authorList>
            <person name="Wu Y."/>
            <person name="Ma X."/>
            <person name="Pan Z."/>
            <person name="Kale S.D."/>
            <person name="Song Y."/>
            <person name="King H."/>
            <person name="Zhang Q."/>
            <person name="Presley C."/>
            <person name="Deng X."/>
            <person name="Wei C.I."/>
            <person name="Xiao S."/>
        </authorList>
    </citation>
    <scope>NUCLEOTIDE SEQUENCE [LARGE SCALE GENOMIC DNA]</scope>
    <source>
        <strain evidence="1">UMSG1</strain>
    </source>
</reference>
<organism evidence="1 2">
    <name type="scientific">Golovinomyces cichoracearum</name>
    <dbReference type="NCBI Taxonomy" id="62708"/>
    <lineage>
        <taxon>Eukaryota</taxon>
        <taxon>Fungi</taxon>
        <taxon>Dikarya</taxon>
        <taxon>Ascomycota</taxon>
        <taxon>Pezizomycotina</taxon>
        <taxon>Leotiomycetes</taxon>
        <taxon>Erysiphales</taxon>
        <taxon>Erysiphaceae</taxon>
        <taxon>Golovinomyces</taxon>
    </lineage>
</organism>
<dbReference type="EMBL" id="MCBS01008934">
    <property type="protein sequence ID" value="RKF84395.1"/>
    <property type="molecule type" value="Genomic_DNA"/>
</dbReference>
<proteinExistence type="predicted"/>
<protein>
    <submittedName>
        <fullName evidence="1">Uncharacterized protein</fullName>
    </submittedName>
</protein>
<accession>A0A420JC38</accession>
<name>A0A420JC38_9PEZI</name>
<evidence type="ECO:0000313" key="1">
    <source>
        <dbReference type="EMBL" id="RKF84395.1"/>
    </source>
</evidence>
<sequence>MADFNEKYRIPVLDRDNHEKWFQDMTFELRGNYIYYVVETTLKEFACIRKLDKNRPAQSSGSENPTKSDMENLTAIFEELYGSYNSEKKRNFERDQAKAHHGGV</sequence>
<gene>
    <name evidence="1" type="ORF">GcM1_089004</name>
</gene>
<dbReference type="AlphaFoldDB" id="A0A420JC38"/>